<dbReference type="Gene3D" id="3.90.640.10">
    <property type="entry name" value="Actin, Chain A, domain 4"/>
    <property type="match status" value="1"/>
</dbReference>
<feature type="transmembrane region" description="Helical" evidence="5">
    <location>
        <begin position="527"/>
        <end position="548"/>
    </location>
</feature>
<evidence type="ECO:0000256" key="1">
    <source>
        <dbReference type="ARBA" id="ARBA00022741"/>
    </source>
</evidence>
<feature type="compositionally biased region" description="Basic and acidic residues" evidence="4">
    <location>
        <begin position="408"/>
        <end position="417"/>
    </location>
</feature>
<feature type="transmembrane region" description="Helical" evidence="5">
    <location>
        <begin position="427"/>
        <end position="447"/>
    </location>
</feature>
<sequence>MSPSPASGRTAIGIDFGTSHTVVSLRRSDGRVQQQLFDGTPQMASALFLDEAEGLIAGADAVQLGARRPERFEPNPKRRIDDGAILLGETEIPVVEALSAVFARVAAVCRHTAGALGPVTVTVPASWGPHRRLVLADAAAAAGLGEVELLAEPVAAAHHFAAALGADVPVGSGIVVYDLGAGTFDVTVLSRGEKGYEVLAADGAEIGGLDLDQALAAHLAANVREGDERWARLLAPGTTADRRHRLAFLTEVRQAKERLSRRSSTDLAVPLLDVDAHLTRSELDAVVRPLVDRTVRVTRGTIRASGLASERIAGLFLVGAASRTPLIATELHRALGMAPTTIEQPELAVSEGAVSEGAASGGQVPQSTVIATSAPVEPSPVTPAEPLRSKPVRVTYRPVPPAGPDETVEVRKKAPEAEPKPRRGAAVVLWTVFALFMLQYLFAAMVQLDDPDYGRFLAVAWAVPVAGGIAMATRRLGAVVAYGVVSAGVLFYWSTLMPSLDRALLLGLPVAAVLVVVPLLPKRGRAVTVVAAGAQLLLLAAVAVWFAAGLRGEVGRMAMIVDFLPTAGVLAAVAAVNLLLLWRSRRAASSD</sequence>
<keyword evidence="3" id="KW-0143">Chaperone</keyword>
<dbReference type="PRINTS" id="PR00301">
    <property type="entry name" value="HEATSHOCK70"/>
</dbReference>
<name>A0A1G9FXG3_9ACTN</name>
<keyword evidence="2" id="KW-0067">ATP-binding</keyword>
<protein>
    <submittedName>
        <fullName evidence="6">Hsp70 protein</fullName>
    </submittedName>
</protein>
<evidence type="ECO:0000313" key="6">
    <source>
        <dbReference type="EMBL" id="SDK92843.1"/>
    </source>
</evidence>
<feature type="transmembrane region" description="Helical" evidence="5">
    <location>
        <begin position="479"/>
        <end position="497"/>
    </location>
</feature>
<dbReference type="GO" id="GO:0005524">
    <property type="term" value="F:ATP binding"/>
    <property type="evidence" value="ECO:0007669"/>
    <property type="project" value="UniProtKB-KW"/>
</dbReference>
<feature type="transmembrane region" description="Helical" evidence="5">
    <location>
        <begin position="503"/>
        <end position="520"/>
    </location>
</feature>
<organism evidence="6 7">
    <name type="scientific">Glycomyces sambucus</name>
    <dbReference type="NCBI Taxonomy" id="380244"/>
    <lineage>
        <taxon>Bacteria</taxon>
        <taxon>Bacillati</taxon>
        <taxon>Actinomycetota</taxon>
        <taxon>Actinomycetes</taxon>
        <taxon>Glycomycetales</taxon>
        <taxon>Glycomycetaceae</taxon>
        <taxon>Glycomyces</taxon>
    </lineage>
</organism>
<evidence type="ECO:0000313" key="7">
    <source>
        <dbReference type="Proteomes" id="UP000198662"/>
    </source>
</evidence>
<dbReference type="Proteomes" id="UP000198662">
    <property type="component" value="Unassembled WGS sequence"/>
</dbReference>
<dbReference type="EMBL" id="FNGF01000002">
    <property type="protein sequence ID" value="SDK92843.1"/>
    <property type="molecule type" value="Genomic_DNA"/>
</dbReference>
<dbReference type="InterPro" id="IPR013126">
    <property type="entry name" value="Hsp_70_fam"/>
</dbReference>
<proteinExistence type="predicted"/>
<evidence type="ECO:0000256" key="2">
    <source>
        <dbReference type="ARBA" id="ARBA00022840"/>
    </source>
</evidence>
<dbReference type="Gene3D" id="3.30.420.40">
    <property type="match status" value="2"/>
</dbReference>
<dbReference type="GO" id="GO:0140662">
    <property type="term" value="F:ATP-dependent protein folding chaperone"/>
    <property type="evidence" value="ECO:0007669"/>
    <property type="project" value="InterPro"/>
</dbReference>
<evidence type="ECO:0000256" key="3">
    <source>
        <dbReference type="ARBA" id="ARBA00023186"/>
    </source>
</evidence>
<dbReference type="RefSeq" id="WP_091047207.1">
    <property type="nucleotide sequence ID" value="NZ_FNGF01000002.1"/>
</dbReference>
<dbReference type="AlphaFoldDB" id="A0A1G9FXG3"/>
<reference evidence="7" key="1">
    <citation type="submission" date="2016-10" db="EMBL/GenBank/DDBJ databases">
        <authorList>
            <person name="Varghese N."/>
            <person name="Submissions S."/>
        </authorList>
    </citation>
    <scope>NUCLEOTIDE SEQUENCE [LARGE SCALE GENOMIC DNA]</scope>
    <source>
        <strain evidence="7">CGMCC 4.3147</strain>
    </source>
</reference>
<dbReference type="SUPFAM" id="SSF53067">
    <property type="entry name" value="Actin-like ATPase domain"/>
    <property type="match status" value="2"/>
</dbReference>
<dbReference type="OrthoDB" id="9766019at2"/>
<feature type="region of interest" description="Disordered" evidence="4">
    <location>
        <begin position="372"/>
        <end position="417"/>
    </location>
</feature>
<feature type="transmembrane region" description="Helical" evidence="5">
    <location>
        <begin position="560"/>
        <end position="582"/>
    </location>
</feature>
<keyword evidence="5" id="KW-0472">Membrane</keyword>
<evidence type="ECO:0000256" key="5">
    <source>
        <dbReference type="SAM" id="Phobius"/>
    </source>
</evidence>
<dbReference type="InterPro" id="IPR043129">
    <property type="entry name" value="ATPase_NBD"/>
</dbReference>
<gene>
    <name evidence="6" type="ORF">SAMN05216298_2078</name>
</gene>
<keyword evidence="1" id="KW-0547">Nucleotide-binding</keyword>
<accession>A0A1G9FXG3</accession>
<dbReference type="STRING" id="380244.SAMN05216298_2078"/>
<dbReference type="Pfam" id="PF00012">
    <property type="entry name" value="HSP70"/>
    <property type="match status" value="1"/>
</dbReference>
<keyword evidence="5" id="KW-1133">Transmembrane helix</keyword>
<evidence type="ECO:0000256" key="4">
    <source>
        <dbReference type="SAM" id="MobiDB-lite"/>
    </source>
</evidence>
<keyword evidence="5" id="KW-0812">Transmembrane</keyword>
<dbReference type="PANTHER" id="PTHR42749:SF1">
    <property type="entry name" value="CELL SHAPE-DETERMINING PROTEIN MREB"/>
    <property type="match status" value="1"/>
</dbReference>
<dbReference type="PANTHER" id="PTHR42749">
    <property type="entry name" value="CELL SHAPE-DETERMINING PROTEIN MREB"/>
    <property type="match status" value="1"/>
</dbReference>
<keyword evidence="7" id="KW-1185">Reference proteome</keyword>